<sequence length="646" mass="72755">MDIDKKNVDKRAEWLQTEQSSAAGDVFGEPQKTPRIGDEYQAQIPSLMEENERFQSGLPVYHDAKTDMQNQFEFGLSIPIIWVPKSRLLGSGKDNDLLPVPGSSDESWNVIEHDSFLLGLYIFGKNLRIVNKFVGNKGMPNVLSYYYGKFYRSCEHQKWSTYRKKRSRKSVPGKKIFNGWRRQELLSRLLPDVTDECKTSLTQITRTFEEGNLSFEKYVLTLRDTVGIDLLVEAVAIGKEKRDLLTSRAKKPLKNKKLHSTCSSLETEEILNLLKDGIGLSKERLNDLFWEAVWPRLLARGWHSEQPRNYLFQKSKHSLVFLAPGVEKFSRRSLERGSQYFDSFTDVLNKVASEPQLLDREPDLDQVVHPCAKNGSDDKQDLVKYTIVDTSLVGAVKVKKLRSLPVFEPADIQGSTSVSGDTEPETAEESRNKDVNHGGVDSPDSETTVNHLDPVVSRIEDKKMDISTNGQSVRKLKLIFKSKAKRLRITNLTEPVSENPKLMNTRNETSSGEDEATEKKRKSIVIDLNNPRVGVAPGSDGDGSLVSGKPSVFPEPTSSQPNTDQYPVTNGQRQSTRNRPLTTKALEALANGFLNPKKKRRGLEDRSRRRVRAKTALVSSCGARFIENRVEGVFNGSSHMVSESPK</sequence>
<reference evidence="2" key="1">
    <citation type="journal article" date="2022" name="Mol. Ecol. Resour.">
        <title>The genomes of chicory, endive, great burdock and yacon provide insights into Asteraceae palaeo-polyploidization history and plant inulin production.</title>
        <authorList>
            <person name="Fan W."/>
            <person name="Wang S."/>
            <person name="Wang H."/>
            <person name="Wang A."/>
            <person name="Jiang F."/>
            <person name="Liu H."/>
            <person name="Zhao H."/>
            <person name="Xu D."/>
            <person name="Zhang Y."/>
        </authorList>
    </citation>
    <scope>NUCLEOTIDE SEQUENCE [LARGE SCALE GENOMIC DNA]</scope>
    <source>
        <strain evidence="2">cv. Niubang</strain>
    </source>
</reference>
<reference evidence="1 2" key="2">
    <citation type="journal article" date="2022" name="Mol. Ecol. Resour.">
        <title>The genomes of chicory, endive, great burdock and yacon provide insights into Asteraceae paleo-polyploidization history and plant inulin production.</title>
        <authorList>
            <person name="Fan W."/>
            <person name="Wang S."/>
            <person name="Wang H."/>
            <person name="Wang A."/>
            <person name="Jiang F."/>
            <person name="Liu H."/>
            <person name="Zhao H."/>
            <person name="Xu D."/>
            <person name="Zhang Y."/>
        </authorList>
    </citation>
    <scope>NUCLEOTIDE SEQUENCE [LARGE SCALE GENOMIC DNA]</scope>
    <source>
        <strain evidence="2">cv. Niubang</strain>
    </source>
</reference>
<accession>A0ACB8XPU7</accession>
<dbReference type="EMBL" id="CM042063">
    <property type="protein sequence ID" value="KAI3668251.1"/>
    <property type="molecule type" value="Genomic_DNA"/>
</dbReference>
<protein>
    <submittedName>
        <fullName evidence="1">Uncharacterized protein</fullName>
    </submittedName>
</protein>
<organism evidence="1 2">
    <name type="scientific">Arctium lappa</name>
    <name type="common">Greater burdock</name>
    <name type="synonym">Lappa major</name>
    <dbReference type="NCBI Taxonomy" id="4217"/>
    <lineage>
        <taxon>Eukaryota</taxon>
        <taxon>Viridiplantae</taxon>
        <taxon>Streptophyta</taxon>
        <taxon>Embryophyta</taxon>
        <taxon>Tracheophyta</taxon>
        <taxon>Spermatophyta</taxon>
        <taxon>Magnoliopsida</taxon>
        <taxon>eudicotyledons</taxon>
        <taxon>Gunneridae</taxon>
        <taxon>Pentapetalae</taxon>
        <taxon>asterids</taxon>
        <taxon>campanulids</taxon>
        <taxon>Asterales</taxon>
        <taxon>Asteraceae</taxon>
        <taxon>Carduoideae</taxon>
        <taxon>Cardueae</taxon>
        <taxon>Arctiinae</taxon>
        <taxon>Arctium</taxon>
    </lineage>
</organism>
<keyword evidence="2" id="KW-1185">Reference proteome</keyword>
<evidence type="ECO:0000313" key="1">
    <source>
        <dbReference type="EMBL" id="KAI3668251.1"/>
    </source>
</evidence>
<proteinExistence type="predicted"/>
<name>A0ACB8XPU7_ARCLA</name>
<gene>
    <name evidence="1" type="ORF">L6452_43328</name>
</gene>
<comment type="caution">
    <text evidence="1">The sequence shown here is derived from an EMBL/GenBank/DDBJ whole genome shotgun (WGS) entry which is preliminary data.</text>
</comment>
<dbReference type="Proteomes" id="UP001055879">
    <property type="component" value="Linkage Group LG17"/>
</dbReference>
<evidence type="ECO:0000313" key="2">
    <source>
        <dbReference type="Proteomes" id="UP001055879"/>
    </source>
</evidence>